<sequence length="231" mass="25640">MVLVGSGDSQVPAPLPTVLKEYTKSAIRTQPRDLLVWSLSYFKCLEDGRVPPVKDRLEFPVPVTSEGISPGILRVLQRQLGDTKDGNVEWASLAEACHSLGVRKNAVKESWDLTEGAKGCESKPWDHILSHLAIRNSGNNQDTNKNVSEALQHVMNALTDDSVSKRVLLQRVLDHYARIHAHIHSQDPNVDQNAVVLVHQDAQDYLTDVAQYQQGFLLPSDLTRPSCPPLQ</sequence>
<protein>
    <submittedName>
        <fullName evidence="6">Ropporin-1-like protein</fullName>
    </submittedName>
</protein>
<evidence type="ECO:0000256" key="5">
    <source>
        <dbReference type="ARBA" id="ARBA00035651"/>
    </source>
</evidence>
<dbReference type="SUPFAM" id="SSF47391">
    <property type="entry name" value="Dimerization-anchoring domain of cAMP-dependent PK regulatory subunit"/>
    <property type="match status" value="1"/>
</dbReference>
<evidence type="ECO:0000256" key="2">
    <source>
        <dbReference type="ARBA" id="ARBA00022846"/>
    </source>
</evidence>
<name>A0A2P2HY65_9CRUS</name>
<proteinExistence type="evidence at transcript level"/>
<dbReference type="EMBL" id="IACF01000985">
    <property type="protein sequence ID" value="LAB66718.1"/>
    <property type="molecule type" value="mRNA"/>
</dbReference>
<comment type="similarity">
    <text evidence="5">Belongs to the ropporin family.</text>
</comment>
<reference evidence="6" key="1">
    <citation type="journal article" date="2018" name="Biosci. Biotechnol. Biochem.">
        <title>Polysaccharide hydrolase of the hadal zone amphipods Hirondellea gigas.</title>
        <authorList>
            <person name="Kobayashi H."/>
            <person name="Nagahama T."/>
            <person name="Arai W."/>
            <person name="Sasagawa Y."/>
            <person name="Umeda M."/>
            <person name="Hayashi T."/>
            <person name="Nikaido I."/>
            <person name="Watanabe H."/>
            <person name="Oguri K."/>
            <person name="Kitazato H."/>
            <person name="Fujioka K."/>
            <person name="Kido Y."/>
            <person name="Takami H."/>
        </authorList>
    </citation>
    <scope>NUCLEOTIDE SEQUENCE</scope>
    <source>
        <tissue evidence="6">Whole body</tissue>
    </source>
</reference>
<evidence type="ECO:0000256" key="3">
    <source>
        <dbReference type="ARBA" id="ARBA00023069"/>
    </source>
</evidence>
<evidence type="ECO:0000256" key="4">
    <source>
        <dbReference type="ARBA" id="ARBA00023273"/>
    </source>
</evidence>
<dbReference type="PANTHER" id="PTHR14952">
    <property type="entry name" value="ROPPORIN-1-LIKE PROTEIN"/>
    <property type="match status" value="1"/>
</dbReference>
<evidence type="ECO:0000313" key="6">
    <source>
        <dbReference type="EMBL" id="LAB66718.1"/>
    </source>
</evidence>
<dbReference type="Gene3D" id="1.20.890.10">
    <property type="entry name" value="cAMP-dependent protein kinase regulatory subunit, dimerization-anchoring domain"/>
    <property type="match status" value="1"/>
</dbReference>
<evidence type="ECO:0000256" key="1">
    <source>
        <dbReference type="ARBA" id="ARBA00004230"/>
    </source>
</evidence>
<accession>A0A2P2HY65</accession>
<dbReference type="PANTHER" id="PTHR14952:SF9">
    <property type="entry name" value="EF-HAND DOMAIN-CONTAINING PROTEIN"/>
    <property type="match status" value="1"/>
</dbReference>
<dbReference type="GO" id="GO:0031514">
    <property type="term" value="C:motile cilium"/>
    <property type="evidence" value="ECO:0007669"/>
    <property type="project" value="UniProtKB-SubCell"/>
</dbReference>
<keyword evidence="4" id="KW-0966">Cell projection</keyword>
<keyword evidence="3" id="KW-0969">Cilium</keyword>
<comment type="subcellular location">
    <subcellularLocation>
        <location evidence="1">Cell projection</location>
        <location evidence="1">Cilium</location>
        <location evidence="1">Flagellum</location>
    </subcellularLocation>
</comment>
<dbReference type="AlphaFoldDB" id="A0A2P2HY65"/>
<keyword evidence="2" id="KW-0282">Flagellum</keyword>
<organism evidence="6">
    <name type="scientific">Hirondellea gigas</name>
    <dbReference type="NCBI Taxonomy" id="1518452"/>
    <lineage>
        <taxon>Eukaryota</taxon>
        <taxon>Metazoa</taxon>
        <taxon>Ecdysozoa</taxon>
        <taxon>Arthropoda</taxon>
        <taxon>Crustacea</taxon>
        <taxon>Multicrustacea</taxon>
        <taxon>Malacostraca</taxon>
        <taxon>Eumalacostraca</taxon>
        <taxon>Peracarida</taxon>
        <taxon>Amphipoda</taxon>
        <taxon>Amphilochidea</taxon>
        <taxon>Lysianassida</taxon>
        <taxon>Lysianassidira</taxon>
        <taxon>Lysianassoidea</taxon>
        <taxon>Lysianassidae</taxon>
        <taxon>Hirondellea</taxon>
    </lineage>
</organism>